<organism evidence="5 6">
    <name type="scientific">Salipiger thiooxidans</name>
    <dbReference type="NCBI Taxonomy" id="282683"/>
    <lineage>
        <taxon>Bacteria</taxon>
        <taxon>Pseudomonadati</taxon>
        <taxon>Pseudomonadota</taxon>
        <taxon>Alphaproteobacteria</taxon>
        <taxon>Rhodobacterales</taxon>
        <taxon>Roseobacteraceae</taxon>
        <taxon>Salipiger</taxon>
    </lineage>
</organism>
<evidence type="ECO:0000256" key="4">
    <source>
        <dbReference type="ARBA" id="ARBA00023136"/>
    </source>
</evidence>
<dbReference type="GO" id="GO:0016020">
    <property type="term" value="C:membrane"/>
    <property type="evidence" value="ECO:0007669"/>
    <property type="project" value="UniProtKB-SubCell"/>
</dbReference>
<sequence length="82" mass="8806">MNQLGPQRDLRQRLLQVVVLAILFVVGTTSPAPAPFGLNLEKAARNLGVTEAQAFLTVTLPQIRPAVISGRSSPSSPRSTVW</sequence>
<dbReference type="InterPro" id="IPR035906">
    <property type="entry name" value="MetI-like_sf"/>
</dbReference>
<evidence type="ECO:0000256" key="3">
    <source>
        <dbReference type="ARBA" id="ARBA00022989"/>
    </source>
</evidence>
<proteinExistence type="predicted"/>
<dbReference type="SUPFAM" id="SSF161098">
    <property type="entry name" value="MetI-like"/>
    <property type="match status" value="1"/>
</dbReference>
<evidence type="ECO:0000313" key="6">
    <source>
        <dbReference type="Proteomes" id="UP000198994"/>
    </source>
</evidence>
<reference evidence="6" key="1">
    <citation type="submission" date="2016-10" db="EMBL/GenBank/DDBJ databases">
        <authorList>
            <person name="Varghese N."/>
            <person name="Submissions S."/>
        </authorList>
    </citation>
    <scope>NUCLEOTIDE SEQUENCE [LARGE SCALE GENOMIC DNA]</scope>
    <source>
        <strain evidence="6">DSM 10146</strain>
    </source>
</reference>
<evidence type="ECO:0000256" key="2">
    <source>
        <dbReference type="ARBA" id="ARBA00022692"/>
    </source>
</evidence>
<dbReference type="STRING" id="282683.SAMN04488105_108129"/>
<keyword evidence="2" id="KW-0812">Transmembrane</keyword>
<dbReference type="AlphaFoldDB" id="A0A1G7G4X4"/>
<dbReference type="OrthoDB" id="9815533at2"/>
<dbReference type="EMBL" id="FNAV01000008">
    <property type="protein sequence ID" value="SDE83204.1"/>
    <property type="molecule type" value="Genomic_DNA"/>
</dbReference>
<dbReference type="Gene3D" id="1.10.3720.10">
    <property type="entry name" value="MetI-like"/>
    <property type="match status" value="1"/>
</dbReference>
<evidence type="ECO:0000256" key="1">
    <source>
        <dbReference type="ARBA" id="ARBA00004141"/>
    </source>
</evidence>
<gene>
    <name evidence="5" type="ORF">SAMN04488105_108129</name>
</gene>
<evidence type="ECO:0000313" key="5">
    <source>
        <dbReference type="EMBL" id="SDE83204.1"/>
    </source>
</evidence>
<dbReference type="Proteomes" id="UP000198994">
    <property type="component" value="Unassembled WGS sequence"/>
</dbReference>
<comment type="subcellular location">
    <subcellularLocation>
        <location evidence="1">Membrane</location>
        <topology evidence="1">Multi-pass membrane protein</topology>
    </subcellularLocation>
</comment>
<name>A0A1G7G4X4_9RHOB</name>
<keyword evidence="4" id="KW-0472">Membrane</keyword>
<protein>
    <submittedName>
        <fullName evidence="5">Binding-protein-dependent transport system inner membrane component</fullName>
    </submittedName>
</protein>
<accession>A0A1G7G4X4</accession>
<dbReference type="RefSeq" id="WP_089959981.1">
    <property type="nucleotide sequence ID" value="NZ_FNAV01000008.1"/>
</dbReference>
<keyword evidence="3" id="KW-1133">Transmembrane helix</keyword>
<keyword evidence="6" id="KW-1185">Reference proteome</keyword>